<comment type="caution">
    <text evidence="3">The sequence shown here is derived from an EMBL/GenBank/DDBJ whole genome shotgun (WGS) entry which is preliminary data.</text>
</comment>
<evidence type="ECO:0008006" key="5">
    <source>
        <dbReference type="Google" id="ProtNLM"/>
    </source>
</evidence>
<reference evidence="3" key="1">
    <citation type="submission" date="2021-01" db="EMBL/GenBank/DDBJ databases">
        <authorList>
            <consortium name="Genoscope - CEA"/>
            <person name="William W."/>
        </authorList>
    </citation>
    <scope>NUCLEOTIDE SEQUENCE</scope>
</reference>
<keyword evidence="2" id="KW-0812">Transmembrane</keyword>
<feature type="region of interest" description="Disordered" evidence="1">
    <location>
        <begin position="483"/>
        <end position="504"/>
    </location>
</feature>
<keyword evidence="4" id="KW-1185">Reference proteome</keyword>
<proteinExistence type="predicted"/>
<evidence type="ECO:0000256" key="2">
    <source>
        <dbReference type="SAM" id="Phobius"/>
    </source>
</evidence>
<accession>A0A8S1QU78</accession>
<feature type="transmembrane region" description="Helical" evidence="2">
    <location>
        <begin position="20"/>
        <end position="44"/>
    </location>
</feature>
<name>A0A8S1QU78_9CILI</name>
<organism evidence="3 4">
    <name type="scientific">Paramecium sonneborni</name>
    <dbReference type="NCBI Taxonomy" id="65129"/>
    <lineage>
        <taxon>Eukaryota</taxon>
        <taxon>Sar</taxon>
        <taxon>Alveolata</taxon>
        <taxon>Ciliophora</taxon>
        <taxon>Intramacronucleata</taxon>
        <taxon>Oligohymenophorea</taxon>
        <taxon>Peniculida</taxon>
        <taxon>Parameciidae</taxon>
        <taxon>Paramecium</taxon>
    </lineage>
</organism>
<sequence>MLGNKNNLTFEERYNSDQKIQQYIVIFYLLLVFTYSLAIVLLSYQQYVNFNSTLPTDFELLIYNWEQSPIKILQIAEENDLTKVSATFQNQKIQTYSIDNENVQFTIEKLDSFTFINNYTLQSDCDYGFSLCGGVELNSKYCININQITSTFQCPFNDILTQQNFTQGYLKNYSVNLQNFTNYFYESKLQIQKGSVNKTIMVLSSVQSRQPVTNLRFGFNGKICKDSDEFEKCSQTLLNYQEISKIKALDILNLNSITDPKNITINDTIGLYAERYIEFHMDCRYTLIERVLESPKYYKKLGYILYIQTLFTLMYCIFIGIILNLFHFLCFLILHLFQSYQYQIRNKSKQYEEQFTQLELVHFYLLAQFHDTINRIVRSRCLEDNFLYIMSETLDDIDKFRANEITIFWIFIVALILEVFACFIVVYRGANVKKKNLLQKQYEHELEIKHDEQQYQFKVDQNQLQNRILPRQSFTPNDKQVIRQSVKSEQSSSKKTKNNNLLVDINEQEEIQNQRESIKPVLQQNQFPLNTMQSPNNYQGQKIQFSP</sequence>
<dbReference type="Proteomes" id="UP000692954">
    <property type="component" value="Unassembled WGS sequence"/>
</dbReference>
<evidence type="ECO:0000313" key="4">
    <source>
        <dbReference type="Proteomes" id="UP000692954"/>
    </source>
</evidence>
<protein>
    <recommendedName>
        <fullName evidence="5">Transmembrane protein</fullName>
    </recommendedName>
</protein>
<evidence type="ECO:0000256" key="1">
    <source>
        <dbReference type="SAM" id="MobiDB-lite"/>
    </source>
</evidence>
<keyword evidence="2" id="KW-1133">Transmembrane helix</keyword>
<dbReference type="EMBL" id="CAJJDN010000120">
    <property type="protein sequence ID" value="CAD8119181.1"/>
    <property type="molecule type" value="Genomic_DNA"/>
</dbReference>
<dbReference type="AlphaFoldDB" id="A0A8S1QU78"/>
<keyword evidence="2" id="KW-0472">Membrane</keyword>
<gene>
    <name evidence="3" type="ORF">PSON_ATCC_30995.1.T1200050</name>
</gene>
<feature type="transmembrane region" description="Helical" evidence="2">
    <location>
        <begin position="407"/>
        <end position="427"/>
    </location>
</feature>
<feature type="transmembrane region" description="Helical" evidence="2">
    <location>
        <begin position="304"/>
        <end position="337"/>
    </location>
</feature>
<evidence type="ECO:0000313" key="3">
    <source>
        <dbReference type="EMBL" id="CAD8119181.1"/>
    </source>
</evidence>